<reference evidence="1" key="1">
    <citation type="journal article" date="2014" name="Int. J. Syst. Evol. Microbiol.">
        <title>Complete genome sequence of Corynebacterium casei LMG S-19264T (=DSM 44701T), isolated from a smear-ripened cheese.</title>
        <authorList>
            <consortium name="US DOE Joint Genome Institute (JGI-PGF)"/>
            <person name="Walter F."/>
            <person name="Albersmeier A."/>
            <person name="Kalinowski J."/>
            <person name="Ruckert C."/>
        </authorList>
    </citation>
    <scope>NUCLEOTIDE SEQUENCE</scope>
    <source>
        <strain evidence="1">CGMCC 4.7201</strain>
    </source>
</reference>
<keyword evidence="2" id="KW-1185">Reference proteome</keyword>
<name>A0A917ZX64_9ACTN</name>
<evidence type="ECO:0000313" key="2">
    <source>
        <dbReference type="Proteomes" id="UP000641932"/>
    </source>
</evidence>
<proteinExistence type="predicted"/>
<reference evidence="1" key="2">
    <citation type="submission" date="2020-09" db="EMBL/GenBank/DDBJ databases">
        <authorList>
            <person name="Sun Q."/>
            <person name="Zhou Y."/>
        </authorList>
    </citation>
    <scope>NUCLEOTIDE SEQUENCE</scope>
    <source>
        <strain evidence="1">CGMCC 4.7201</strain>
    </source>
</reference>
<organism evidence="1 2">
    <name type="scientific">Wenjunlia tyrosinilytica</name>
    <dbReference type="NCBI Taxonomy" id="1544741"/>
    <lineage>
        <taxon>Bacteria</taxon>
        <taxon>Bacillati</taxon>
        <taxon>Actinomycetota</taxon>
        <taxon>Actinomycetes</taxon>
        <taxon>Kitasatosporales</taxon>
        <taxon>Streptomycetaceae</taxon>
        <taxon>Wenjunlia</taxon>
    </lineage>
</organism>
<evidence type="ECO:0000313" key="1">
    <source>
        <dbReference type="EMBL" id="GGO99084.1"/>
    </source>
</evidence>
<gene>
    <name evidence="1" type="ORF">GCM10012280_64740</name>
</gene>
<dbReference type="Proteomes" id="UP000641932">
    <property type="component" value="Unassembled WGS sequence"/>
</dbReference>
<comment type="caution">
    <text evidence="1">The sequence shown here is derived from an EMBL/GenBank/DDBJ whole genome shotgun (WGS) entry which is preliminary data.</text>
</comment>
<dbReference type="EMBL" id="BMMS01000042">
    <property type="protein sequence ID" value="GGO99084.1"/>
    <property type="molecule type" value="Genomic_DNA"/>
</dbReference>
<sequence length="68" mass="7263">MLPQRPSPVRPALNEGAAGAADGTFWTVVPRFVRARVLHTVPGEVAVMTDMHWSPFTEAPGTPTAPVL</sequence>
<accession>A0A917ZX64</accession>
<dbReference type="AlphaFoldDB" id="A0A917ZX64"/>
<protein>
    <submittedName>
        <fullName evidence="1">Uncharacterized protein</fullName>
    </submittedName>
</protein>